<dbReference type="PANTHER" id="PTHR43751:SF6">
    <property type="entry name" value="N-ACETYLGALACTOSAMINE-6-O-SULFATASE"/>
    <property type="match status" value="1"/>
</dbReference>
<dbReference type="EMBL" id="JAENIO010000013">
    <property type="protein sequence ID" value="MBK1833764.1"/>
    <property type="molecule type" value="Genomic_DNA"/>
</dbReference>
<reference evidence="5" key="1">
    <citation type="submission" date="2021-01" db="EMBL/GenBank/DDBJ databases">
        <title>Modified the classification status of verrucomicrobia.</title>
        <authorList>
            <person name="Feng X."/>
        </authorList>
    </citation>
    <scope>NUCLEOTIDE SEQUENCE</scope>
    <source>
        <strain evidence="5">KCTC 12986</strain>
    </source>
</reference>
<proteinExistence type="inferred from homology"/>
<feature type="domain" description="3-keto-alpha-glucoside-1,2-lyase/3-keto-2-hydroxy-glucal hydratase" evidence="4">
    <location>
        <begin position="19"/>
        <end position="191"/>
    </location>
</feature>
<evidence type="ECO:0000259" key="4">
    <source>
        <dbReference type="Pfam" id="PF06439"/>
    </source>
</evidence>
<evidence type="ECO:0000313" key="5">
    <source>
        <dbReference type="EMBL" id="MBK1833764.1"/>
    </source>
</evidence>
<organism evidence="5 6">
    <name type="scientific">Roseibacillus ishigakijimensis</name>
    <dbReference type="NCBI Taxonomy" id="454146"/>
    <lineage>
        <taxon>Bacteria</taxon>
        <taxon>Pseudomonadati</taxon>
        <taxon>Verrucomicrobiota</taxon>
        <taxon>Verrucomicrobiia</taxon>
        <taxon>Verrucomicrobiales</taxon>
        <taxon>Verrucomicrobiaceae</taxon>
        <taxon>Roseibacillus</taxon>
    </lineage>
</organism>
<dbReference type="CDD" id="cd16143">
    <property type="entry name" value="ARS_like"/>
    <property type="match status" value="1"/>
</dbReference>
<protein>
    <submittedName>
        <fullName evidence="5">Sulfatase-like hydrolase/transferase</fullName>
    </submittedName>
</protein>
<dbReference type="Gene3D" id="3.40.720.10">
    <property type="entry name" value="Alkaline Phosphatase, subunit A"/>
    <property type="match status" value="1"/>
</dbReference>
<dbReference type="Pfam" id="PF00884">
    <property type="entry name" value="Sulfatase"/>
    <property type="match status" value="1"/>
</dbReference>
<dbReference type="Proteomes" id="UP000604083">
    <property type="component" value="Unassembled WGS sequence"/>
</dbReference>
<dbReference type="Pfam" id="PF06439">
    <property type="entry name" value="3keto-disac_hyd"/>
    <property type="match status" value="1"/>
</dbReference>
<dbReference type="RefSeq" id="WP_200391200.1">
    <property type="nucleotide sequence ID" value="NZ_JAENIO010000013.1"/>
</dbReference>
<keyword evidence="2 5" id="KW-0378">Hydrolase</keyword>
<keyword evidence="6" id="KW-1185">Reference proteome</keyword>
<accession>A0A934VKL1</accession>
<evidence type="ECO:0000256" key="2">
    <source>
        <dbReference type="ARBA" id="ARBA00022801"/>
    </source>
</evidence>
<gene>
    <name evidence="5" type="ORF">JIN78_06795</name>
</gene>
<comment type="similarity">
    <text evidence="1">Belongs to the sulfatase family.</text>
</comment>
<dbReference type="InterPro" id="IPR052701">
    <property type="entry name" value="GAG_Ulvan_Degrading_Sulfatases"/>
</dbReference>
<dbReference type="InterPro" id="IPR024607">
    <property type="entry name" value="Sulfatase_CS"/>
</dbReference>
<dbReference type="SUPFAM" id="SSF53649">
    <property type="entry name" value="Alkaline phosphatase-like"/>
    <property type="match status" value="1"/>
</dbReference>
<evidence type="ECO:0000256" key="1">
    <source>
        <dbReference type="ARBA" id="ARBA00008779"/>
    </source>
</evidence>
<dbReference type="PROSITE" id="PS00149">
    <property type="entry name" value="SULFATASE_2"/>
    <property type="match status" value="1"/>
</dbReference>
<evidence type="ECO:0000313" key="6">
    <source>
        <dbReference type="Proteomes" id="UP000604083"/>
    </source>
</evidence>
<dbReference type="InterPro" id="IPR000917">
    <property type="entry name" value="Sulfatase_N"/>
</dbReference>
<evidence type="ECO:0000259" key="3">
    <source>
        <dbReference type="Pfam" id="PF00884"/>
    </source>
</evidence>
<dbReference type="PROSITE" id="PS00523">
    <property type="entry name" value="SULFATASE_1"/>
    <property type="match status" value="1"/>
</dbReference>
<comment type="caution">
    <text evidence="5">The sequence shown here is derived from an EMBL/GenBank/DDBJ whole genome shotgun (WGS) entry which is preliminary data.</text>
</comment>
<dbReference type="GO" id="GO:0016787">
    <property type="term" value="F:hydrolase activity"/>
    <property type="evidence" value="ECO:0007669"/>
    <property type="project" value="UniProtKB-KW"/>
</dbReference>
<dbReference type="PANTHER" id="PTHR43751">
    <property type="entry name" value="SULFATASE"/>
    <property type="match status" value="1"/>
</dbReference>
<feature type="domain" description="Sulfatase N-terminal" evidence="3">
    <location>
        <begin position="203"/>
        <end position="590"/>
    </location>
</feature>
<dbReference type="InterPro" id="IPR017850">
    <property type="entry name" value="Alkaline_phosphatase_core_sf"/>
</dbReference>
<sequence>MKLTTYGLAVLSAGSLLAEDLFNGKTLDGWTVDPAALSTHWSVADGVLVGDNPDKKGSVLWTEDDYGDFELTVDFRTESPDYDSGVFLRGESHQVQIGISRSLKKDLTACIYAPIDGGASYPAVSDQVEKVHKPGEWNTLRMVAKGNKLSTWLNGEAFVDYETKKWPETGAIGLQLHAGVHQKMEFRNLELNELTTAANPRTPNVILIYSDDVGWGDLSCYGAEKIQTPHLDKLAAEGLRFTDAHCSASTCTPSRYSLLTGEMAFRKEGTGILPGNAKMAISPDQFTLPDVFKAAGYTTGGIGKWHLGLGDGKIDWNGEIKPGPRDLGFDYIYLMAATNDRVPSVYIENERVVNLDPADPITVVYNYRKDARIPDDVPGTAYPDGRDNPEAMTYYKNSHGHNQTVINGIGRIGMMKGGQSALWDDETMSEEFLGKAREFVGRHKDEPFFLYFGTQTIHVPRVPNEKFKGKSSLAYRGDVMLELDWTVGEIMKMLREEGLDENTVVIFSSDNGPVYDDGYEDGTTVQTSTQEADNGHDGSGPYRGGKYQIFEGGNRVPFIMRWPGHIQPGVSDALISQVDLLASTAAWLGVEVPAGHAIDSRDYGAALVGKDPKGAEIILEQARTQAIRQGDWKYFEQGKQNQPHLYYLAEDPGEQFNLAGEVPDKASELAALLAKYRKQGLAQ</sequence>
<name>A0A934VKL1_9BACT</name>
<dbReference type="InterPro" id="IPR010496">
    <property type="entry name" value="AL/BT2_dom"/>
</dbReference>
<dbReference type="AlphaFoldDB" id="A0A934VKL1"/>
<dbReference type="Gene3D" id="3.30.1120.10">
    <property type="match status" value="1"/>
</dbReference>
<dbReference type="Gene3D" id="2.60.120.560">
    <property type="entry name" value="Exo-inulinase, domain 1"/>
    <property type="match status" value="1"/>
</dbReference>